<feature type="compositionally biased region" description="Basic and acidic residues" evidence="3">
    <location>
        <begin position="586"/>
        <end position="600"/>
    </location>
</feature>
<reference evidence="5" key="1">
    <citation type="submission" date="2016-03" db="EMBL/GenBank/DDBJ databases">
        <title>Mechanisms controlling the formation of the plant cell surface in tip-growing cells are functionally conserved among land plants.</title>
        <authorList>
            <person name="Honkanen S."/>
            <person name="Jones V.A."/>
            <person name="Morieri G."/>
            <person name="Champion C."/>
            <person name="Hetherington A.J."/>
            <person name="Kelly S."/>
            <person name="Saint-Marcoux D."/>
            <person name="Proust H."/>
            <person name="Prescott H."/>
            <person name="Dolan L."/>
        </authorList>
    </citation>
    <scope>NUCLEOTIDE SEQUENCE [LARGE SCALE GENOMIC DNA]</scope>
    <source>
        <tissue evidence="5">Whole gametophyte</tissue>
    </source>
</reference>
<comment type="caution">
    <text evidence="5">The sequence shown here is derived from an EMBL/GenBank/DDBJ whole genome shotgun (WGS) entry which is preliminary data.</text>
</comment>
<dbReference type="InterPro" id="IPR013083">
    <property type="entry name" value="Znf_RING/FYVE/PHD"/>
</dbReference>
<evidence type="ECO:0000256" key="2">
    <source>
        <dbReference type="ARBA" id="ARBA00023242"/>
    </source>
</evidence>
<dbReference type="Pfam" id="PF13920">
    <property type="entry name" value="zf-C3HC4_3"/>
    <property type="match status" value="1"/>
</dbReference>
<dbReference type="PANTHER" id="PTHR47358:SF2">
    <property type="entry name" value="E3 UBIQUITIN-PROTEIN LIGASE HOS1"/>
    <property type="match status" value="1"/>
</dbReference>
<dbReference type="Gene3D" id="3.30.40.10">
    <property type="entry name" value="Zinc/RING finger domain, C3HC4 (zinc finger)"/>
    <property type="match status" value="1"/>
</dbReference>
<accession>A0A176VFS3</accession>
<comment type="subcellular location">
    <subcellularLocation>
        <location evidence="1">Nucleus</location>
    </subcellularLocation>
</comment>
<sequence>MNYGFASEVLCSLLCCGWWQWRQHSAVATQQQHAEEGGERRAKGDSMGPNLKDFFPVKSDLEALEHLVSVEPRDLCVEAKVEYCRATRDLRSCGRTVQHLLVSCGHACLCAECSQRCDVCPICRTPVTKPESALRLRLYDELVEAGLVPQARDEDYREREKDGQFLTLDVRRLCSFFDVALDNNLVSLVCHYVSEVCMDEGAVSSDALISMLLDGDVVKDWCKRTALNIISSLRDIYTLGPKQMQNKVDFMFKSLRKLEGVEHVLEALESPIIDPSTPSLVEVRNMLEGVRKASQHLEVMAWFTRHRFLDSLSSRFANIGLWRTAVRDRKSAAVQRSWSEYPRSIGQTGPTSPATLFIEDAIGNLGIGRDEEEEGGRDVLDLGRLKQSSLPSSPPLRHRRDSGGHPLTSGPSMIYPPDNVRAAVDLLFLEGSSDLILAKKAIFLYYLFDRHWTLSDTSWRSIVDDYVGTFGITRPFMLESLLFYLLDDNSDLALEEASRLLPEIVNPNIHPKVSHVLLERGKADIALSVLRSSGRDGRFGVVNKSEQPVAVPLSEAITAVRVRLQCGLLSEGYLYQRAHCSRIKSEEARRRTSKTRKQDNSETYESRNWSQEMEVLVGEICWFTIRKSLLKEMIELPWLGDEEKMVKKYLLDQAVQDPSSTAGNFLVVFYVQEACVDLLPPVQRQQLRSGFLSDPSLTEVENMASFEKMEVERVESAPTSMVNNLLPSPLFQVSQTKHLARTSFSRQDVKAVPSTSDWGEYLPPSILHGRGVIRPAASVTP</sequence>
<dbReference type="PANTHER" id="PTHR47358">
    <property type="entry name" value="E3 UBIQUITIN-PROTEIN LIGASE HOS1"/>
    <property type="match status" value="1"/>
</dbReference>
<dbReference type="GO" id="GO:0005634">
    <property type="term" value="C:nucleus"/>
    <property type="evidence" value="ECO:0007669"/>
    <property type="project" value="UniProtKB-SubCell"/>
</dbReference>
<feature type="domain" description="ELYS-like" evidence="4">
    <location>
        <begin position="356"/>
        <end position="652"/>
    </location>
</feature>
<evidence type="ECO:0000313" key="5">
    <source>
        <dbReference type="EMBL" id="OAE19710.1"/>
    </source>
</evidence>
<dbReference type="InterPro" id="IPR025151">
    <property type="entry name" value="ELYS_dom"/>
</dbReference>
<dbReference type="Pfam" id="PF13934">
    <property type="entry name" value="ELYS"/>
    <property type="match status" value="1"/>
</dbReference>
<evidence type="ECO:0000259" key="4">
    <source>
        <dbReference type="Pfam" id="PF13934"/>
    </source>
</evidence>
<keyword evidence="6" id="KW-1185">Reference proteome</keyword>
<organism evidence="5 6">
    <name type="scientific">Marchantia polymorpha subsp. ruderalis</name>
    <dbReference type="NCBI Taxonomy" id="1480154"/>
    <lineage>
        <taxon>Eukaryota</taxon>
        <taxon>Viridiplantae</taxon>
        <taxon>Streptophyta</taxon>
        <taxon>Embryophyta</taxon>
        <taxon>Marchantiophyta</taxon>
        <taxon>Marchantiopsida</taxon>
        <taxon>Marchantiidae</taxon>
        <taxon>Marchantiales</taxon>
        <taxon>Marchantiaceae</taxon>
        <taxon>Marchantia</taxon>
    </lineage>
</organism>
<dbReference type="GO" id="GO:0004842">
    <property type="term" value="F:ubiquitin-protein transferase activity"/>
    <property type="evidence" value="ECO:0007669"/>
    <property type="project" value="InterPro"/>
</dbReference>
<feature type="region of interest" description="Disordered" evidence="3">
    <location>
        <begin position="384"/>
        <end position="413"/>
    </location>
</feature>
<dbReference type="InterPro" id="IPR044718">
    <property type="entry name" value="HOS1"/>
</dbReference>
<keyword evidence="2" id="KW-0539">Nucleus</keyword>
<gene>
    <name evidence="5" type="ORF">AXG93_411s1160</name>
</gene>
<dbReference type="GO" id="GO:0016567">
    <property type="term" value="P:protein ubiquitination"/>
    <property type="evidence" value="ECO:0007669"/>
    <property type="project" value="InterPro"/>
</dbReference>
<dbReference type="EMBL" id="LVLJ01003789">
    <property type="protein sequence ID" value="OAE19710.1"/>
    <property type="molecule type" value="Genomic_DNA"/>
</dbReference>
<evidence type="ECO:0000256" key="1">
    <source>
        <dbReference type="ARBA" id="ARBA00004123"/>
    </source>
</evidence>
<protein>
    <recommendedName>
        <fullName evidence="4">ELYS-like domain-containing protein</fullName>
    </recommendedName>
</protein>
<evidence type="ECO:0000313" key="6">
    <source>
        <dbReference type="Proteomes" id="UP000077202"/>
    </source>
</evidence>
<evidence type="ECO:0000256" key="3">
    <source>
        <dbReference type="SAM" id="MobiDB-lite"/>
    </source>
</evidence>
<proteinExistence type="predicted"/>
<dbReference type="AlphaFoldDB" id="A0A176VFS3"/>
<feature type="region of interest" description="Disordered" evidence="3">
    <location>
        <begin position="586"/>
        <end position="605"/>
    </location>
</feature>
<name>A0A176VFS3_MARPO</name>
<dbReference type="Proteomes" id="UP000077202">
    <property type="component" value="Unassembled WGS sequence"/>
</dbReference>